<dbReference type="Proteomes" id="UP000586722">
    <property type="component" value="Unassembled WGS sequence"/>
</dbReference>
<accession>A0A7X5F3Z0</accession>
<dbReference type="EMBL" id="JAABLQ010000001">
    <property type="protein sequence ID" value="NBN79303.1"/>
    <property type="molecule type" value="Genomic_DNA"/>
</dbReference>
<evidence type="ECO:0000313" key="2">
    <source>
        <dbReference type="EMBL" id="NBN79303.1"/>
    </source>
</evidence>
<dbReference type="Gene3D" id="3.30.420.10">
    <property type="entry name" value="Ribonuclease H-like superfamily/Ribonuclease H"/>
    <property type="match status" value="1"/>
</dbReference>
<dbReference type="PANTHER" id="PTHR47515">
    <property type="entry name" value="LOW CALCIUM RESPONSE LOCUS PROTEIN T"/>
    <property type="match status" value="1"/>
</dbReference>
<proteinExistence type="predicted"/>
<evidence type="ECO:0000259" key="1">
    <source>
        <dbReference type="PROSITE" id="PS50994"/>
    </source>
</evidence>
<dbReference type="Pfam" id="PF13683">
    <property type="entry name" value="rve_3"/>
    <property type="match status" value="1"/>
</dbReference>
<keyword evidence="3" id="KW-1185">Reference proteome</keyword>
<name>A0A7X5F3Z0_9HYPH</name>
<protein>
    <submittedName>
        <fullName evidence="2">DDE-type integrase/transposase/recombinase</fullName>
    </submittedName>
</protein>
<evidence type="ECO:0000313" key="3">
    <source>
        <dbReference type="Proteomes" id="UP000586722"/>
    </source>
</evidence>
<gene>
    <name evidence="2" type="ORF">GWI72_13585</name>
</gene>
<dbReference type="InterPro" id="IPR001584">
    <property type="entry name" value="Integrase_cat-core"/>
</dbReference>
<dbReference type="GO" id="GO:0015074">
    <property type="term" value="P:DNA integration"/>
    <property type="evidence" value="ECO:0007669"/>
    <property type="project" value="InterPro"/>
</dbReference>
<dbReference type="PROSITE" id="PS50994">
    <property type="entry name" value="INTEGRASE"/>
    <property type="match status" value="1"/>
</dbReference>
<dbReference type="GO" id="GO:0003676">
    <property type="term" value="F:nucleic acid binding"/>
    <property type="evidence" value="ECO:0007669"/>
    <property type="project" value="InterPro"/>
</dbReference>
<sequence length="203" mass="21608">MQLVRQHLDIGQSRGAIDGDVQEVMSHARSAVATVAGDAVANALETGELLEVEMETVASVDQLAAPNQLLARQRLETAKAHPRQPSDAVGTGQIQLRRDLPAGQSILPPQLLHGRAAIPAASTSGRRGVRKLVATIKRRGKPNLIVSDNGTEVTSNAVLTSAQAARMAWHFIAPGKPMQNGFCESFNGRMRDELAKRDAVSGP</sequence>
<dbReference type="SUPFAM" id="SSF53098">
    <property type="entry name" value="Ribonuclease H-like"/>
    <property type="match status" value="1"/>
</dbReference>
<dbReference type="PANTHER" id="PTHR47515:SF1">
    <property type="entry name" value="BLR2054 PROTEIN"/>
    <property type="match status" value="1"/>
</dbReference>
<feature type="domain" description="Integrase catalytic" evidence="1">
    <location>
        <begin position="132"/>
        <end position="203"/>
    </location>
</feature>
<reference evidence="3" key="1">
    <citation type="submission" date="2020-01" db="EMBL/GenBank/DDBJ databases">
        <authorList>
            <person name="Fang Y."/>
            <person name="Sun R."/>
            <person name="Nie L."/>
            <person name="He J."/>
            <person name="Hao L."/>
            <person name="Wang L."/>
            <person name="Su S."/>
            <person name="Lv E."/>
            <person name="Zhang Z."/>
            <person name="Xie R."/>
            <person name="Liu H."/>
        </authorList>
    </citation>
    <scope>NUCLEOTIDE SEQUENCE [LARGE SCALE GENOMIC DNA]</scope>
    <source>
        <strain evidence="3">XCT-53</strain>
    </source>
</reference>
<dbReference type="AlphaFoldDB" id="A0A7X5F3Z0"/>
<dbReference type="InterPro" id="IPR012337">
    <property type="entry name" value="RNaseH-like_sf"/>
</dbReference>
<dbReference type="InterPro" id="IPR036397">
    <property type="entry name" value="RNaseH_sf"/>
</dbReference>
<comment type="caution">
    <text evidence="2">The sequence shown here is derived from an EMBL/GenBank/DDBJ whole genome shotgun (WGS) entry which is preliminary data.</text>
</comment>
<organism evidence="2 3">
    <name type="scientific">Pannonibacter tanglangensis</name>
    <dbReference type="NCBI Taxonomy" id="2750084"/>
    <lineage>
        <taxon>Bacteria</taxon>
        <taxon>Pseudomonadati</taxon>
        <taxon>Pseudomonadota</taxon>
        <taxon>Alphaproteobacteria</taxon>
        <taxon>Hyphomicrobiales</taxon>
        <taxon>Stappiaceae</taxon>
        <taxon>Pannonibacter</taxon>
    </lineage>
</organism>